<keyword evidence="6 9" id="KW-0808">Transferase</keyword>
<evidence type="ECO:0000256" key="9">
    <source>
        <dbReference type="HAMAP-Rule" id="MF_01023"/>
    </source>
</evidence>
<evidence type="ECO:0000256" key="1">
    <source>
        <dbReference type="ARBA" id="ARBA00001933"/>
    </source>
</evidence>
<dbReference type="SUPFAM" id="SSF53383">
    <property type="entry name" value="PLP-dependent transferases"/>
    <property type="match status" value="1"/>
</dbReference>
<dbReference type="NCBIfam" id="TIGR01141">
    <property type="entry name" value="hisC"/>
    <property type="match status" value="1"/>
</dbReference>
<dbReference type="GO" id="GO:0030170">
    <property type="term" value="F:pyridoxal phosphate binding"/>
    <property type="evidence" value="ECO:0007669"/>
    <property type="project" value="InterPro"/>
</dbReference>
<evidence type="ECO:0000256" key="7">
    <source>
        <dbReference type="ARBA" id="ARBA00022898"/>
    </source>
</evidence>
<dbReference type="InterPro" id="IPR004838">
    <property type="entry name" value="NHTrfase_class1_PyrdxlP-BS"/>
</dbReference>
<gene>
    <name evidence="9 12" type="primary">hisC</name>
    <name evidence="12" type="ORF">F6J89_15105</name>
</gene>
<reference evidence="12" key="1">
    <citation type="submission" date="2019-11" db="EMBL/GenBank/DDBJ databases">
        <title>Genomic insights into an expanded diversity of filamentous marine cyanobacteria reveals the extraordinary biosynthetic potential of Moorea and Okeania.</title>
        <authorList>
            <person name="Ferreira Leao T."/>
            <person name="Wang M."/>
            <person name="Moss N."/>
            <person name="Da Silva R."/>
            <person name="Sanders J."/>
            <person name="Nurk S."/>
            <person name="Gurevich A."/>
            <person name="Humphrey G."/>
            <person name="Reher R."/>
            <person name="Zhu Q."/>
            <person name="Belda-Ferre P."/>
            <person name="Glukhov E."/>
            <person name="Rex R."/>
            <person name="Dorrestein P.C."/>
            <person name="Knight R."/>
            <person name="Pevzner P."/>
            <person name="Gerwick W.H."/>
            <person name="Gerwick L."/>
        </authorList>
    </citation>
    <scope>NUCLEOTIDE SEQUENCE</scope>
    <source>
        <strain evidence="12">SIO1C4</strain>
    </source>
</reference>
<dbReference type="InterPro" id="IPR015422">
    <property type="entry name" value="PyrdxlP-dep_Trfase_small"/>
</dbReference>
<evidence type="ECO:0000256" key="6">
    <source>
        <dbReference type="ARBA" id="ARBA00022679"/>
    </source>
</evidence>
<dbReference type="GO" id="GO:0000105">
    <property type="term" value="P:L-histidine biosynthetic process"/>
    <property type="evidence" value="ECO:0007669"/>
    <property type="project" value="UniProtKB-UniRule"/>
</dbReference>
<feature type="domain" description="Aminotransferase class I/classII large" evidence="11">
    <location>
        <begin position="25"/>
        <end position="346"/>
    </location>
</feature>
<dbReference type="Pfam" id="PF00155">
    <property type="entry name" value="Aminotran_1_2"/>
    <property type="match status" value="1"/>
</dbReference>
<comment type="cofactor">
    <cofactor evidence="1 9">
        <name>pyridoxal 5'-phosphate</name>
        <dbReference type="ChEBI" id="CHEBI:597326"/>
    </cofactor>
</comment>
<proteinExistence type="inferred from homology"/>
<comment type="pathway">
    <text evidence="9">Amino-acid biosynthesis; L-histidine biosynthesis; L-histidine from 5-phospho-alpha-D-ribose 1-diphosphate: step 7/9.</text>
</comment>
<comment type="caution">
    <text evidence="12">The sequence shown here is derived from an EMBL/GenBank/DDBJ whole genome shotgun (WGS) entry which is preliminary data.</text>
</comment>
<dbReference type="Gene3D" id="3.40.640.10">
    <property type="entry name" value="Type I PLP-dependent aspartate aminotransferase-like (Major domain)"/>
    <property type="match status" value="1"/>
</dbReference>
<dbReference type="PANTHER" id="PTHR42885">
    <property type="entry name" value="HISTIDINOL-PHOSPHATE AMINOTRANSFERASE-RELATED"/>
    <property type="match status" value="1"/>
</dbReference>
<dbReference type="InterPro" id="IPR004839">
    <property type="entry name" value="Aminotransferase_I/II_large"/>
</dbReference>
<comment type="catalytic activity">
    <reaction evidence="9">
        <text>L-histidinol phosphate + 2-oxoglutarate = 3-(imidazol-4-yl)-2-oxopropyl phosphate + L-glutamate</text>
        <dbReference type="Rhea" id="RHEA:23744"/>
        <dbReference type="ChEBI" id="CHEBI:16810"/>
        <dbReference type="ChEBI" id="CHEBI:29985"/>
        <dbReference type="ChEBI" id="CHEBI:57766"/>
        <dbReference type="ChEBI" id="CHEBI:57980"/>
        <dbReference type="EC" id="2.6.1.9"/>
    </reaction>
</comment>
<keyword evidence="5 9" id="KW-0028">Amino-acid biosynthesis</keyword>
<keyword evidence="8 9" id="KW-0368">Histidine biosynthesis</keyword>
<dbReference type="UniPathway" id="UPA00031">
    <property type="reaction ID" value="UER00012"/>
</dbReference>
<accession>A0A6B3NH07</accession>
<dbReference type="InterPro" id="IPR015421">
    <property type="entry name" value="PyrdxlP-dep_Trfase_major"/>
</dbReference>
<dbReference type="AlphaFoldDB" id="A0A6B3NH07"/>
<dbReference type="InterPro" id="IPR015424">
    <property type="entry name" value="PyrdxlP-dep_Trfase"/>
</dbReference>
<dbReference type="InterPro" id="IPR005861">
    <property type="entry name" value="HisP_aminotrans"/>
</dbReference>
<dbReference type="HAMAP" id="MF_01023">
    <property type="entry name" value="HisC_aminotrans_2"/>
    <property type="match status" value="1"/>
</dbReference>
<evidence type="ECO:0000259" key="11">
    <source>
        <dbReference type="Pfam" id="PF00155"/>
    </source>
</evidence>
<keyword evidence="7 9" id="KW-0663">Pyridoxal phosphate</keyword>
<comment type="similarity">
    <text evidence="2 9">Belongs to the class-II pyridoxal-phosphate-dependent aminotransferase family. Histidinol-phosphate aminotransferase subfamily.</text>
</comment>
<feature type="modified residue" description="N6-(pyridoxal phosphate)lysine" evidence="9">
    <location>
        <position position="211"/>
    </location>
</feature>
<evidence type="ECO:0000256" key="2">
    <source>
        <dbReference type="ARBA" id="ARBA00007970"/>
    </source>
</evidence>
<sequence>MEHLVNEQITSLNPKLAGSPKGENTVRLDKGELPYPPSTHVIKAIADAAATINRYPAVLGGSLRQSLANYSGAKPEQIIIGNGSDDLIELIVKVFVKPTEEVLLPIPTFFVYCHSTQVMGGNPVFVNRNEDWGLNVDSLLQKITPRTKVIFIANPNNPTANLISRDTILKVLNNVDCIVVVDECYYEICQETVADLVEQYPNLIILRSLSKSFGLAGIRVGYAIANETIIDYLYRAAQLFPVNKLAIVAAIVALEDIEYVCSNIDKIRQEKVKLTASLEQLGLLVYPSATNFLFIRTESLGIPSAKLVEALKTMNILVQDFGLKPGLDAYYFRTAVGTPSDNQQLLVGLKDAIAQF</sequence>
<dbReference type="GO" id="GO:0004400">
    <property type="term" value="F:histidinol-phosphate transaminase activity"/>
    <property type="evidence" value="ECO:0007669"/>
    <property type="project" value="UniProtKB-UniRule"/>
</dbReference>
<evidence type="ECO:0000256" key="10">
    <source>
        <dbReference type="SAM" id="MobiDB-lite"/>
    </source>
</evidence>
<name>A0A6B3NH07_9CYAN</name>
<evidence type="ECO:0000256" key="8">
    <source>
        <dbReference type="ARBA" id="ARBA00023102"/>
    </source>
</evidence>
<organism evidence="12">
    <name type="scientific">Symploca sp. SIO1C4</name>
    <dbReference type="NCBI Taxonomy" id="2607765"/>
    <lineage>
        <taxon>Bacteria</taxon>
        <taxon>Bacillati</taxon>
        <taxon>Cyanobacteriota</taxon>
        <taxon>Cyanophyceae</taxon>
        <taxon>Coleofasciculales</taxon>
        <taxon>Coleofasciculaceae</taxon>
        <taxon>Symploca</taxon>
    </lineage>
</organism>
<dbReference type="Gene3D" id="3.90.1150.10">
    <property type="entry name" value="Aspartate Aminotransferase, domain 1"/>
    <property type="match status" value="1"/>
</dbReference>
<evidence type="ECO:0000256" key="5">
    <source>
        <dbReference type="ARBA" id="ARBA00022605"/>
    </source>
</evidence>
<protein>
    <recommendedName>
        <fullName evidence="9">Histidinol-phosphate aminotransferase</fullName>
        <ecNumber evidence="9">2.6.1.9</ecNumber>
    </recommendedName>
    <alternativeName>
        <fullName evidence="9">Imidazole acetol-phosphate transaminase</fullName>
    </alternativeName>
</protein>
<feature type="region of interest" description="Disordered" evidence="10">
    <location>
        <begin position="1"/>
        <end position="23"/>
    </location>
</feature>
<evidence type="ECO:0000313" key="12">
    <source>
        <dbReference type="EMBL" id="NER28921.1"/>
    </source>
</evidence>
<evidence type="ECO:0000256" key="3">
    <source>
        <dbReference type="ARBA" id="ARBA00011738"/>
    </source>
</evidence>
<dbReference type="EC" id="2.6.1.9" evidence="9"/>
<keyword evidence="4 9" id="KW-0032">Aminotransferase</keyword>
<dbReference type="CDD" id="cd00609">
    <property type="entry name" value="AAT_like"/>
    <property type="match status" value="1"/>
</dbReference>
<dbReference type="PANTHER" id="PTHR42885:SF2">
    <property type="entry name" value="HISTIDINOL-PHOSPHATE AMINOTRANSFERASE"/>
    <property type="match status" value="1"/>
</dbReference>
<evidence type="ECO:0000256" key="4">
    <source>
        <dbReference type="ARBA" id="ARBA00022576"/>
    </source>
</evidence>
<dbReference type="PROSITE" id="PS00105">
    <property type="entry name" value="AA_TRANSFER_CLASS_1"/>
    <property type="match status" value="1"/>
</dbReference>
<dbReference type="EMBL" id="JAAHFQ010000278">
    <property type="protein sequence ID" value="NER28921.1"/>
    <property type="molecule type" value="Genomic_DNA"/>
</dbReference>
<comment type="subunit">
    <text evidence="3 9">Homodimer.</text>
</comment>